<dbReference type="Gene3D" id="1.10.287.950">
    <property type="entry name" value="Methyl-accepting chemotaxis protein"/>
    <property type="match status" value="1"/>
</dbReference>
<accession>A0A2A7SHD8</accession>
<comment type="caution">
    <text evidence="9">The sequence shown here is derived from an EMBL/GenBank/DDBJ whole genome shotgun (WGS) entry which is preliminary data.</text>
</comment>
<dbReference type="GO" id="GO:0004888">
    <property type="term" value="F:transmembrane signaling receptor activity"/>
    <property type="evidence" value="ECO:0007669"/>
    <property type="project" value="InterPro"/>
</dbReference>
<feature type="transmembrane region" description="Helical" evidence="5">
    <location>
        <begin position="170"/>
        <end position="189"/>
    </location>
</feature>
<evidence type="ECO:0000256" key="5">
    <source>
        <dbReference type="SAM" id="Phobius"/>
    </source>
</evidence>
<dbReference type="SMART" id="SM00086">
    <property type="entry name" value="PAC"/>
    <property type="match status" value="1"/>
</dbReference>
<dbReference type="SUPFAM" id="SSF55785">
    <property type="entry name" value="PYP-like sensor domain (PAS domain)"/>
    <property type="match status" value="1"/>
</dbReference>
<evidence type="ECO:0000313" key="10">
    <source>
        <dbReference type="Proteomes" id="UP000220629"/>
    </source>
</evidence>
<feature type="domain" description="Methyl-accepting transducer" evidence="6">
    <location>
        <begin position="274"/>
        <end position="503"/>
    </location>
</feature>
<keyword evidence="5" id="KW-0472">Membrane</keyword>
<dbReference type="InterPro" id="IPR003660">
    <property type="entry name" value="HAMP_dom"/>
</dbReference>
<keyword evidence="5" id="KW-1133">Transmembrane helix</keyword>
<proteinExistence type="inferred from homology"/>
<protein>
    <submittedName>
        <fullName evidence="9">Chemotaxis protein</fullName>
    </submittedName>
</protein>
<dbReference type="InterPro" id="IPR051310">
    <property type="entry name" value="MCP_chemotaxis"/>
</dbReference>
<feature type="domain" description="HAMP" evidence="8">
    <location>
        <begin position="217"/>
        <end position="269"/>
    </location>
</feature>
<dbReference type="GO" id="GO:0007165">
    <property type="term" value="P:signal transduction"/>
    <property type="evidence" value="ECO:0007669"/>
    <property type="project" value="UniProtKB-KW"/>
</dbReference>
<name>A0A2A7SHD8_BURGA</name>
<organism evidence="9 10">
    <name type="scientific">Burkholderia gladioli</name>
    <name type="common">Pseudomonas marginata</name>
    <name type="synonym">Phytomonas marginata</name>
    <dbReference type="NCBI Taxonomy" id="28095"/>
    <lineage>
        <taxon>Bacteria</taxon>
        <taxon>Pseudomonadati</taxon>
        <taxon>Pseudomonadota</taxon>
        <taxon>Betaproteobacteria</taxon>
        <taxon>Burkholderiales</taxon>
        <taxon>Burkholderiaceae</taxon>
        <taxon>Burkholderia</taxon>
    </lineage>
</organism>
<dbReference type="Pfam" id="PF00015">
    <property type="entry name" value="MCPsignal"/>
    <property type="match status" value="1"/>
</dbReference>
<dbReference type="PROSITE" id="PS50885">
    <property type="entry name" value="HAMP"/>
    <property type="match status" value="1"/>
</dbReference>
<dbReference type="InterPro" id="IPR004089">
    <property type="entry name" value="MCPsignal_dom"/>
</dbReference>
<feature type="domain" description="PAS" evidence="7">
    <location>
        <begin position="22"/>
        <end position="61"/>
    </location>
</feature>
<dbReference type="InterPro" id="IPR013655">
    <property type="entry name" value="PAS_fold_3"/>
</dbReference>
<keyword evidence="5" id="KW-0812">Transmembrane</keyword>
<dbReference type="Proteomes" id="UP000220629">
    <property type="component" value="Unassembled WGS sequence"/>
</dbReference>
<dbReference type="NCBIfam" id="TIGR00229">
    <property type="entry name" value="sensory_box"/>
    <property type="match status" value="1"/>
</dbReference>
<dbReference type="GO" id="GO:0006935">
    <property type="term" value="P:chemotaxis"/>
    <property type="evidence" value="ECO:0007669"/>
    <property type="project" value="InterPro"/>
</dbReference>
<dbReference type="PROSITE" id="PS50111">
    <property type="entry name" value="CHEMOTAXIS_TRANSDUC_2"/>
    <property type="match status" value="1"/>
</dbReference>
<comment type="similarity">
    <text evidence="3">Belongs to the methyl-accepting chemotaxis (MCP) protein family.</text>
</comment>
<dbReference type="SMART" id="SM00283">
    <property type="entry name" value="MA"/>
    <property type="match status" value="1"/>
</dbReference>
<dbReference type="PANTHER" id="PTHR43531">
    <property type="entry name" value="PROTEIN ICFG"/>
    <property type="match status" value="1"/>
</dbReference>
<dbReference type="Pfam" id="PF08447">
    <property type="entry name" value="PAS_3"/>
    <property type="match status" value="1"/>
</dbReference>
<dbReference type="Gene3D" id="3.30.450.20">
    <property type="entry name" value="PAS domain"/>
    <property type="match status" value="1"/>
</dbReference>
<evidence type="ECO:0000259" key="7">
    <source>
        <dbReference type="PROSITE" id="PS50112"/>
    </source>
</evidence>
<dbReference type="InterPro" id="IPR001610">
    <property type="entry name" value="PAC"/>
</dbReference>
<reference evidence="10" key="1">
    <citation type="submission" date="2017-09" db="EMBL/GenBank/DDBJ databases">
        <title>FDA dAtabase for Regulatory Grade micrObial Sequences (FDA-ARGOS): Supporting development and validation of Infectious Disease Dx tests.</title>
        <authorList>
            <person name="Minogue T."/>
            <person name="Wolcott M."/>
            <person name="Wasieloski L."/>
            <person name="Aguilar W."/>
            <person name="Moore D."/>
            <person name="Tallon L."/>
            <person name="Sadzewicz L."/>
            <person name="Ott S."/>
            <person name="Zhao X."/>
            <person name="Nagaraj S."/>
            <person name="Vavikolanu K."/>
            <person name="Aluvathingal J."/>
            <person name="Nadendla S."/>
            <person name="Sichtig H."/>
        </authorList>
    </citation>
    <scope>NUCLEOTIDE SEQUENCE [LARGE SCALE GENOMIC DNA]</scope>
    <source>
        <strain evidence="10">FDAARGOS_390</strain>
    </source>
</reference>
<dbReference type="PROSITE" id="PS50112">
    <property type="entry name" value="PAS"/>
    <property type="match status" value="1"/>
</dbReference>
<dbReference type="CDD" id="cd00130">
    <property type="entry name" value="PAS"/>
    <property type="match status" value="1"/>
</dbReference>
<dbReference type="PANTHER" id="PTHR43531:SF14">
    <property type="entry name" value="METHYL-ACCEPTING CHEMOTAXIS PROTEIN I-RELATED"/>
    <property type="match status" value="1"/>
</dbReference>
<dbReference type="CDD" id="cd11386">
    <property type="entry name" value="MCP_signal"/>
    <property type="match status" value="1"/>
</dbReference>
<gene>
    <name evidence="9" type="ORF">CRM94_12720</name>
</gene>
<dbReference type="EMBL" id="PDDY01000001">
    <property type="protein sequence ID" value="PEH42946.1"/>
    <property type="molecule type" value="Genomic_DNA"/>
</dbReference>
<evidence type="ECO:0000256" key="3">
    <source>
        <dbReference type="ARBA" id="ARBA00029447"/>
    </source>
</evidence>
<keyword evidence="4" id="KW-0807">Transducer</keyword>
<feature type="transmembrane region" description="Helical" evidence="5">
    <location>
        <begin position="195"/>
        <end position="213"/>
    </location>
</feature>
<dbReference type="PRINTS" id="PR00260">
    <property type="entry name" value="CHEMTRNSDUCR"/>
</dbReference>
<dbReference type="GO" id="GO:0005886">
    <property type="term" value="C:plasma membrane"/>
    <property type="evidence" value="ECO:0007669"/>
    <property type="project" value="TreeGrafter"/>
</dbReference>
<dbReference type="InterPro" id="IPR035965">
    <property type="entry name" value="PAS-like_dom_sf"/>
</dbReference>
<dbReference type="InterPro" id="IPR000014">
    <property type="entry name" value="PAS"/>
</dbReference>
<evidence type="ECO:0000256" key="4">
    <source>
        <dbReference type="PROSITE-ProRule" id="PRU00284"/>
    </source>
</evidence>
<evidence type="ECO:0000259" key="6">
    <source>
        <dbReference type="PROSITE" id="PS50111"/>
    </source>
</evidence>
<evidence type="ECO:0000256" key="1">
    <source>
        <dbReference type="ARBA" id="ARBA00004370"/>
    </source>
</evidence>
<evidence type="ECO:0000256" key="2">
    <source>
        <dbReference type="ARBA" id="ARBA00022481"/>
    </source>
</evidence>
<evidence type="ECO:0000259" key="8">
    <source>
        <dbReference type="PROSITE" id="PS50885"/>
    </source>
</evidence>
<dbReference type="AlphaFoldDB" id="A0A2A7SHD8"/>
<dbReference type="SUPFAM" id="SSF58104">
    <property type="entry name" value="Methyl-accepting chemotaxis protein (MCP) signaling domain"/>
    <property type="match status" value="1"/>
</dbReference>
<keyword evidence="2" id="KW-0488">Methylation</keyword>
<dbReference type="FunFam" id="1.10.287.950:FF:000001">
    <property type="entry name" value="Methyl-accepting chemotaxis sensory transducer"/>
    <property type="match status" value="1"/>
</dbReference>
<comment type="subcellular location">
    <subcellularLocation>
        <location evidence="1">Membrane</location>
    </subcellularLocation>
</comment>
<evidence type="ECO:0000313" key="9">
    <source>
        <dbReference type="EMBL" id="PEH42946.1"/>
    </source>
</evidence>
<dbReference type="InterPro" id="IPR004090">
    <property type="entry name" value="Chemotax_Me-accpt_rcpt"/>
</dbReference>
<sequence length="527" mass="56162">MMRTNLPVTELEYPFPEDAMLVSATDLSSIIRYCNPAFIDVSGFDREELIGQPHNIIRHPDMPAEAFADLWATLRGGRAWTALVKNRRKDGSYYWVRANVTPIVENGAAVGYLSVRTRPTRAEIAEAEVLYAGMRAGGTAPWRLVGGRVLRRGPRGLFARLGRVRAATRTLLAGGAGALAVLAWLHGASASSQPLWSVALAATVTAFVLWLLWGISHRLEAGIHEIDAMATRLAAGDLTVSIPPRSDVAFSGVQGSLRQLKLNLTAIVSDVRKQTVQLQFATREIAAANLDLSNRTEMQAAALQETAAALEQMTATVKSNSQAARHANEIVEQARATTRTGCDAVQATERTMEAISQSSKQIVAIVATIDTIAFQTNILALNAAVEAARAGESGRGFAVVAGEVRALAQRCAGASREIRSIVESNVGVALQGASSVSHAAARMAEIDQVMTRVGSIMAEVVGASQEQSQGIDSINDSVLHLDDTTQRNAALVEQSAATAHSLSRQAEILDDAVRLFTLQAVDSRGAA</sequence>